<keyword evidence="8 10" id="KW-1133">Transmembrane helix</keyword>
<organism evidence="11 12">
    <name type="scientific">Andreprevotia lacus DSM 23236</name>
    <dbReference type="NCBI Taxonomy" id="1121001"/>
    <lineage>
        <taxon>Bacteria</taxon>
        <taxon>Pseudomonadati</taxon>
        <taxon>Pseudomonadota</taxon>
        <taxon>Betaproteobacteria</taxon>
        <taxon>Neisseriales</taxon>
        <taxon>Chitinibacteraceae</taxon>
        <taxon>Andreprevotia</taxon>
    </lineage>
</organism>
<dbReference type="SUPFAM" id="SSF54523">
    <property type="entry name" value="Pili subunits"/>
    <property type="match status" value="1"/>
</dbReference>
<protein>
    <recommendedName>
        <fullName evidence="3">Type II secretion system protein J</fullName>
    </recommendedName>
</protein>
<name>A0A1W1XPJ0_9NEIS</name>
<keyword evidence="9 10" id="KW-0472">Membrane</keyword>
<evidence type="ECO:0000256" key="10">
    <source>
        <dbReference type="SAM" id="Phobius"/>
    </source>
</evidence>
<reference evidence="11 12" key="1">
    <citation type="submission" date="2017-04" db="EMBL/GenBank/DDBJ databases">
        <authorList>
            <person name="Afonso C.L."/>
            <person name="Miller P.J."/>
            <person name="Scott M.A."/>
            <person name="Spackman E."/>
            <person name="Goraichik I."/>
            <person name="Dimitrov K.M."/>
            <person name="Suarez D.L."/>
            <person name="Swayne D.E."/>
        </authorList>
    </citation>
    <scope>NUCLEOTIDE SEQUENCE [LARGE SCALE GENOMIC DNA]</scope>
    <source>
        <strain evidence="11 12">DSM 23236</strain>
    </source>
</reference>
<dbReference type="OrthoDB" id="9130196at2"/>
<evidence type="ECO:0000256" key="1">
    <source>
        <dbReference type="ARBA" id="ARBA00004377"/>
    </source>
</evidence>
<dbReference type="PANTHER" id="PTHR39583">
    <property type="entry name" value="TYPE II SECRETION SYSTEM PROTEIN J-RELATED"/>
    <property type="match status" value="1"/>
</dbReference>
<keyword evidence="4" id="KW-1003">Cell membrane</keyword>
<evidence type="ECO:0000256" key="2">
    <source>
        <dbReference type="ARBA" id="ARBA00011084"/>
    </source>
</evidence>
<evidence type="ECO:0000256" key="9">
    <source>
        <dbReference type="ARBA" id="ARBA00023136"/>
    </source>
</evidence>
<dbReference type="GO" id="GO:0005886">
    <property type="term" value="C:plasma membrane"/>
    <property type="evidence" value="ECO:0007669"/>
    <property type="project" value="UniProtKB-SubCell"/>
</dbReference>
<dbReference type="InterPro" id="IPR051621">
    <property type="entry name" value="T2SS_protein_J"/>
</dbReference>
<evidence type="ECO:0000256" key="4">
    <source>
        <dbReference type="ARBA" id="ARBA00022475"/>
    </source>
</evidence>
<dbReference type="GO" id="GO:0015628">
    <property type="term" value="P:protein secretion by the type II secretion system"/>
    <property type="evidence" value="ECO:0007669"/>
    <property type="project" value="InterPro"/>
</dbReference>
<keyword evidence="6" id="KW-0997">Cell inner membrane</keyword>
<proteinExistence type="inferred from homology"/>
<accession>A0A1W1XPJ0</accession>
<evidence type="ECO:0000256" key="6">
    <source>
        <dbReference type="ARBA" id="ARBA00022519"/>
    </source>
</evidence>
<dbReference type="NCBIfam" id="TIGR02532">
    <property type="entry name" value="IV_pilin_GFxxxE"/>
    <property type="match status" value="1"/>
</dbReference>
<dbReference type="InterPro" id="IPR010055">
    <property type="entry name" value="T2SS_protein-GspJ"/>
</dbReference>
<comment type="subcellular location">
    <subcellularLocation>
        <location evidence="1">Cell inner membrane</location>
        <topology evidence="1">Single-pass membrane protein</topology>
    </subcellularLocation>
</comment>
<dbReference type="Proteomes" id="UP000192761">
    <property type="component" value="Unassembled WGS sequence"/>
</dbReference>
<dbReference type="GO" id="GO:0015627">
    <property type="term" value="C:type II protein secretion system complex"/>
    <property type="evidence" value="ECO:0007669"/>
    <property type="project" value="InterPro"/>
</dbReference>
<dbReference type="Gene3D" id="2.10.70.20">
    <property type="entry name" value="gspk-gspi-gspj complex like domains"/>
    <property type="match status" value="1"/>
</dbReference>
<sequence length="199" mass="22488">MRRTDSAGFTLLEVLIALTVFAILTLVAYQGLSRIADTKLRLDEEAQRWRSLSLVLDRFEEDATQVINRPWRDTGGTLQAAVLGGAEAANAGQPVLELVRVGRDRDPYHVAYRLKDGRLEMLQWDSLDLAPRAEPQAYVLMPDVERFAVWFLDADNTWQANWPYRQPGGKVASLTPPRGIKVQLTRKGEPMVERIYALP</sequence>
<dbReference type="Pfam" id="PF07963">
    <property type="entry name" value="N_methyl"/>
    <property type="match status" value="1"/>
</dbReference>
<dbReference type="Pfam" id="PF11612">
    <property type="entry name" value="T2SSJ"/>
    <property type="match status" value="1"/>
</dbReference>
<evidence type="ECO:0000256" key="8">
    <source>
        <dbReference type="ARBA" id="ARBA00022989"/>
    </source>
</evidence>
<dbReference type="PROSITE" id="PS00409">
    <property type="entry name" value="PROKAR_NTER_METHYL"/>
    <property type="match status" value="1"/>
</dbReference>
<dbReference type="EMBL" id="FWXD01000012">
    <property type="protein sequence ID" value="SMC25797.1"/>
    <property type="molecule type" value="Genomic_DNA"/>
</dbReference>
<evidence type="ECO:0000313" key="12">
    <source>
        <dbReference type="Proteomes" id="UP000192761"/>
    </source>
</evidence>
<dbReference type="NCBIfam" id="TIGR01711">
    <property type="entry name" value="gspJ"/>
    <property type="match status" value="1"/>
</dbReference>
<dbReference type="STRING" id="1121001.SAMN02745857_02288"/>
<evidence type="ECO:0000256" key="3">
    <source>
        <dbReference type="ARBA" id="ARBA00021539"/>
    </source>
</evidence>
<dbReference type="Gene3D" id="3.10.610.10">
    <property type="entry name" value="GSPII I/J protein-like"/>
    <property type="match status" value="1"/>
</dbReference>
<dbReference type="InterPro" id="IPR012902">
    <property type="entry name" value="N_methyl_site"/>
</dbReference>
<keyword evidence="5" id="KW-0488">Methylation</keyword>
<dbReference type="PANTHER" id="PTHR39583:SF2">
    <property type="entry name" value="TYPE II SECRETION SYSTEM PROTEIN J"/>
    <property type="match status" value="1"/>
</dbReference>
<evidence type="ECO:0000313" key="11">
    <source>
        <dbReference type="EMBL" id="SMC25797.1"/>
    </source>
</evidence>
<feature type="transmembrane region" description="Helical" evidence="10">
    <location>
        <begin position="6"/>
        <end position="29"/>
    </location>
</feature>
<comment type="similarity">
    <text evidence="2">Belongs to the GSP J family.</text>
</comment>
<dbReference type="InterPro" id="IPR045584">
    <property type="entry name" value="Pilin-like"/>
</dbReference>
<evidence type="ECO:0000256" key="7">
    <source>
        <dbReference type="ARBA" id="ARBA00022692"/>
    </source>
</evidence>
<dbReference type="RefSeq" id="WP_084090940.1">
    <property type="nucleotide sequence ID" value="NZ_FWXD01000012.1"/>
</dbReference>
<keyword evidence="12" id="KW-1185">Reference proteome</keyword>
<evidence type="ECO:0000256" key="5">
    <source>
        <dbReference type="ARBA" id="ARBA00022481"/>
    </source>
</evidence>
<keyword evidence="7 10" id="KW-0812">Transmembrane</keyword>
<dbReference type="AlphaFoldDB" id="A0A1W1XPJ0"/>
<gene>
    <name evidence="11" type="ORF">SAMN02745857_02288</name>
</gene>